<dbReference type="Proteomes" id="UP000657385">
    <property type="component" value="Unassembled WGS sequence"/>
</dbReference>
<protein>
    <submittedName>
        <fullName evidence="3">Alpha/beta hydrolase</fullName>
    </submittedName>
</protein>
<dbReference type="InterPro" id="IPR013094">
    <property type="entry name" value="AB_hydrolase_3"/>
</dbReference>
<dbReference type="PANTHER" id="PTHR48081">
    <property type="entry name" value="AB HYDROLASE SUPERFAMILY PROTEIN C4A8.06C"/>
    <property type="match status" value="1"/>
</dbReference>
<dbReference type="RefSeq" id="WP_196195498.1">
    <property type="nucleotide sequence ID" value="NZ_JADPRT010000008.1"/>
</dbReference>
<accession>A0A931B4S4</accession>
<evidence type="ECO:0000256" key="1">
    <source>
        <dbReference type="ARBA" id="ARBA00022801"/>
    </source>
</evidence>
<evidence type="ECO:0000313" key="4">
    <source>
        <dbReference type="Proteomes" id="UP000657385"/>
    </source>
</evidence>
<dbReference type="AlphaFoldDB" id="A0A931B4S4"/>
<feature type="domain" description="Alpha/beta hydrolase fold-3" evidence="2">
    <location>
        <begin position="86"/>
        <end position="291"/>
    </location>
</feature>
<evidence type="ECO:0000313" key="3">
    <source>
        <dbReference type="EMBL" id="MBF9070314.1"/>
    </source>
</evidence>
<dbReference type="Gene3D" id="3.40.50.1820">
    <property type="entry name" value="alpha/beta hydrolase"/>
    <property type="match status" value="1"/>
</dbReference>
<dbReference type="SUPFAM" id="SSF53474">
    <property type="entry name" value="alpha/beta-Hydrolases"/>
    <property type="match status" value="1"/>
</dbReference>
<proteinExistence type="predicted"/>
<dbReference type="Pfam" id="PF07859">
    <property type="entry name" value="Abhydrolase_3"/>
    <property type="match status" value="1"/>
</dbReference>
<dbReference type="PANTHER" id="PTHR48081:SF8">
    <property type="entry name" value="ALPHA_BETA HYDROLASE FOLD-3 DOMAIN-CONTAINING PROTEIN-RELATED"/>
    <property type="match status" value="1"/>
</dbReference>
<keyword evidence="1 3" id="KW-0378">Hydrolase</keyword>
<dbReference type="InterPro" id="IPR050300">
    <property type="entry name" value="GDXG_lipolytic_enzyme"/>
</dbReference>
<sequence length="319" mass="34124">MSYVHPELAPVLEKLPERPENPVADIRATRDGFKALMAPWMAAAAADASVQVEEAACTGPDGNRIDLQMVRPTALPHDAAHPLPAVLYIHGGGFSFGELDGPSPMARQAAVAAGAVVVNVHYRLAPEHRYPAGVEDCYAALVWTAAHAEELGIDPDRIAVAGASAGASLTAAVCLMSRDRGGPAVAFQGLLIPLLDDRDDYPSRRRVTDTRFTNGPGIRHTWDTYLGPDRGDAPAYAAPARAADLRGLPAAYVLTCGLDPLRDEGLDFARRLIEADVPVEIKDVPGAWHLFEAFAPDSTLARRTTAHWLRALREALNPA</sequence>
<reference evidence="3" key="1">
    <citation type="submission" date="2020-11" db="EMBL/GenBank/DDBJ databases">
        <title>Isolation and identification of active actinomycetes.</title>
        <authorList>
            <person name="Yu B."/>
        </authorList>
    </citation>
    <scope>NUCLEOTIDE SEQUENCE</scope>
    <source>
        <strain evidence="3">NEAU-YB345</strain>
    </source>
</reference>
<dbReference type="GO" id="GO:0016787">
    <property type="term" value="F:hydrolase activity"/>
    <property type="evidence" value="ECO:0007669"/>
    <property type="project" value="UniProtKB-KW"/>
</dbReference>
<name>A0A931B4S4_9ACTN</name>
<gene>
    <name evidence="3" type="ORF">I2501_19995</name>
</gene>
<organism evidence="3 4">
    <name type="scientific">Streptacidiphilus fuscans</name>
    <dbReference type="NCBI Taxonomy" id="2789292"/>
    <lineage>
        <taxon>Bacteria</taxon>
        <taxon>Bacillati</taxon>
        <taxon>Actinomycetota</taxon>
        <taxon>Actinomycetes</taxon>
        <taxon>Kitasatosporales</taxon>
        <taxon>Streptomycetaceae</taxon>
        <taxon>Streptacidiphilus</taxon>
    </lineage>
</organism>
<keyword evidence="4" id="KW-1185">Reference proteome</keyword>
<comment type="caution">
    <text evidence="3">The sequence shown here is derived from an EMBL/GenBank/DDBJ whole genome shotgun (WGS) entry which is preliminary data.</text>
</comment>
<dbReference type="EMBL" id="JADPRT010000008">
    <property type="protein sequence ID" value="MBF9070314.1"/>
    <property type="molecule type" value="Genomic_DNA"/>
</dbReference>
<dbReference type="InterPro" id="IPR029058">
    <property type="entry name" value="AB_hydrolase_fold"/>
</dbReference>
<evidence type="ECO:0000259" key="2">
    <source>
        <dbReference type="Pfam" id="PF07859"/>
    </source>
</evidence>